<keyword evidence="2" id="KW-0472">Membrane</keyword>
<dbReference type="Ensembl" id="ENSMSIT00000046398.1">
    <property type="protein sequence ID" value="ENSMSIP00000036822.1"/>
    <property type="gene ID" value="ENSMSIG00000030639.1"/>
</dbReference>
<evidence type="ECO:0000313" key="3">
    <source>
        <dbReference type="Ensembl" id="ENSMSIP00000036822.1"/>
    </source>
</evidence>
<keyword evidence="2" id="KW-1133">Transmembrane helix</keyword>
<reference evidence="3" key="2">
    <citation type="submission" date="2025-09" db="UniProtKB">
        <authorList>
            <consortium name="Ensembl"/>
        </authorList>
    </citation>
    <scope>IDENTIFICATION</scope>
</reference>
<reference evidence="3" key="1">
    <citation type="submission" date="2025-08" db="UniProtKB">
        <authorList>
            <consortium name="Ensembl"/>
        </authorList>
    </citation>
    <scope>IDENTIFICATION</scope>
</reference>
<feature type="region of interest" description="Disordered" evidence="1">
    <location>
        <begin position="1"/>
        <end position="25"/>
    </location>
</feature>
<evidence type="ECO:0000256" key="1">
    <source>
        <dbReference type="SAM" id="MobiDB-lite"/>
    </source>
</evidence>
<protein>
    <submittedName>
        <fullName evidence="3">Membrane-spanning 4-domains, subfamily A, member 2</fullName>
    </submittedName>
</protein>
<dbReference type="Proteomes" id="UP000694415">
    <property type="component" value="Unplaced"/>
</dbReference>
<organism evidence="3 4">
    <name type="scientific">Mus spicilegus</name>
    <name type="common">Mound-building mouse</name>
    <dbReference type="NCBI Taxonomy" id="10103"/>
    <lineage>
        <taxon>Eukaryota</taxon>
        <taxon>Metazoa</taxon>
        <taxon>Chordata</taxon>
        <taxon>Craniata</taxon>
        <taxon>Vertebrata</taxon>
        <taxon>Euteleostomi</taxon>
        <taxon>Mammalia</taxon>
        <taxon>Eutheria</taxon>
        <taxon>Euarchontoglires</taxon>
        <taxon>Glires</taxon>
        <taxon>Rodentia</taxon>
        <taxon>Myomorpha</taxon>
        <taxon>Muroidea</taxon>
        <taxon>Muridae</taxon>
        <taxon>Murinae</taxon>
        <taxon>Mus</taxon>
        <taxon>Mus</taxon>
    </lineage>
</organism>
<sequence length="126" mass="13997">MDTENRSRADLALPNPQESSSAPDVELLEASPSAKAAPPKQTWRTFLKKELEFLGATQILFVLSGFLSIISERKNTLYLDVTEDDGCFVASFTTVPDDRLYEELNVYSPIYSELEDKGETSSPVDS</sequence>
<dbReference type="AlphaFoldDB" id="A0A8C6IH84"/>
<evidence type="ECO:0000256" key="2">
    <source>
        <dbReference type="SAM" id="Phobius"/>
    </source>
</evidence>
<evidence type="ECO:0000313" key="4">
    <source>
        <dbReference type="Proteomes" id="UP000694415"/>
    </source>
</evidence>
<proteinExistence type="predicted"/>
<dbReference type="GeneTree" id="ENSGT00940000161985"/>
<accession>A0A8C6IH84</accession>
<keyword evidence="2" id="KW-0812">Transmembrane</keyword>
<name>A0A8C6IH84_MUSSI</name>
<keyword evidence="4" id="KW-1185">Reference proteome</keyword>
<feature type="transmembrane region" description="Helical" evidence="2">
    <location>
        <begin position="53"/>
        <end position="70"/>
    </location>
</feature>